<sequence length="39" mass="4646">MQKKGENFYILSFCIIWLDYPNATRLKEATFNSPSTDFR</sequence>
<reference evidence="1 2" key="1">
    <citation type="submission" date="2016-11" db="EMBL/GenBank/DDBJ databases">
        <authorList>
            <person name="Jaros S."/>
            <person name="Januszkiewicz K."/>
            <person name="Wedrychowicz H."/>
        </authorList>
    </citation>
    <scope>NUCLEOTIDE SEQUENCE [LARGE SCALE GENOMIC DNA]</scope>
    <source>
        <strain evidence="1 2">DSM 24787</strain>
    </source>
</reference>
<dbReference type="Proteomes" id="UP000185003">
    <property type="component" value="Unassembled WGS sequence"/>
</dbReference>
<proteinExistence type="predicted"/>
<name>A0A1N6JJ66_9BACT</name>
<organism evidence="1 2">
    <name type="scientific">Chitinophaga niabensis</name>
    <dbReference type="NCBI Taxonomy" id="536979"/>
    <lineage>
        <taxon>Bacteria</taxon>
        <taxon>Pseudomonadati</taxon>
        <taxon>Bacteroidota</taxon>
        <taxon>Chitinophagia</taxon>
        <taxon>Chitinophagales</taxon>
        <taxon>Chitinophagaceae</taxon>
        <taxon>Chitinophaga</taxon>
    </lineage>
</organism>
<dbReference type="AlphaFoldDB" id="A0A1N6JJ66"/>
<evidence type="ECO:0000313" key="1">
    <source>
        <dbReference type="EMBL" id="SIO44412.1"/>
    </source>
</evidence>
<protein>
    <submittedName>
        <fullName evidence="1">Uncharacterized protein</fullName>
    </submittedName>
</protein>
<keyword evidence="2" id="KW-1185">Reference proteome</keyword>
<evidence type="ECO:0000313" key="2">
    <source>
        <dbReference type="Proteomes" id="UP000185003"/>
    </source>
</evidence>
<accession>A0A1N6JJ66</accession>
<dbReference type="EMBL" id="FSRA01000002">
    <property type="protein sequence ID" value="SIO44412.1"/>
    <property type="molecule type" value="Genomic_DNA"/>
</dbReference>
<gene>
    <name evidence="1" type="ORF">SAMN04488055_4080</name>
</gene>